<keyword evidence="4" id="KW-0472">Membrane</keyword>
<accession>A0A2J7QPA8</accession>
<dbReference type="SUPFAM" id="SSF48371">
    <property type="entry name" value="ARM repeat"/>
    <property type="match status" value="1"/>
</dbReference>
<dbReference type="EMBL" id="NEVH01012095">
    <property type="protein sequence ID" value="PNF30422.1"/>
    <property type="molecule type" value="Genomic_DNA"/>
</dbReference>
<keyword evidence="2" id="KW-0813">Transport</keyword>
<evidence type="ECO:0000256" key="2">
    <source>
        <dbReference type="ARBA" id="ARBA00022448"/>
    </source>
</evidence>
<keyword evidence="3" id="KW-0653">Protein transport</keyword>
<proteinExistence type="predicted"/>
<dbReference type="GO" id="GO:0016192">
    <property type="term" value="P:vesicle-mediated transport"/>
    <property type="evidence" value="ECO:0007669"/>
    <property type="project" value="InterPro"/>
</dbReference>
<dbReference type="GO" id="GO:0012505">
    <property type="term" value="C:endomembrane system"/>
    <property type="evidence" value="ECO:0007669"/>
    <property type="project" value="UniProtKB-SubCell"/>
</dbReference>
<gene>
    <name evidence="6" type="ORF">B7P43_G12873</name>
</gene>
<protein>
    <recommendedName>
        <fullName evidence="5">Clathrin/coatomer adaptor adaptin-like N-terminal domain-containing protein</fullName>
    </recommendedName>
</protein>
<dbReference type="InterPro" id="IPR011989">
    <property type="entry name" value="ARM-like"/>
</dbReference>
<dbReference type="Gene3D" id="1.25.10.10">
    <property type="entry name" value="Leucine-rich Repeat Variant"/>
    <property type="match status" value="2"/>
</dbReference>
<sequence>MKVALRHVKMSGIFEKSLESIGSLLSPLGTNVGLKHMLERCVTSRTKREEEWMIRDCLRLVKAKLSEPSSKPSTVIKCLAFSIFSELSGYKAEFAYIHAVKLAQNGSLAEKKMGYLACAFLLRECDSLAVLLVNTILRDLTSKNIYVVAMALCASCHVFPHDQVTVLLPVLEEKLKHPSDLPDVVMDIMPALVQIQNQILDGKLPLEYAYRGLHAPWMQISIIRLLRYLQEPGLDIYMLIQKTLQNVKLQIENAIGAAMVCECITTLVYHKVGDEMLASALLCVVDLMASPNSNLRYAGLSLLEIVLQQYKLPLSTAQQDVVLTSFCHPDEAMKRRTLSLLCTVAEAHNAETVCTQVVDYVCDQCSHNPHLQHDLISRAVALTDKFPNSQTHWHIAALIRVLPLARDKQAKAIQRRIQLMLLAVLKRKTFVQNYCGVKKVGQKMLTLLFT</sequence>
<dbReference type="Pfam" id="PF01602">
    <property type="entry name" value="Adaptin_N"/>
    <property type="match status" value="2"/>
</dbReference>
<evidence type="ECO:0000313" key="7">
    <source>
        <dbReference type="Proteomes" id="UP000235965"/>
    </source>
</evidence>
<comment type="subcellular location">
    <subcellularLocation>
        <location evidence="1">Endomembrane system</location>
    </subcellularLocation>
</comment>
<dbReference type="InterPro" id="IPR002553">
    <property type="entry name" value="Clathrin/coatomer_adapt-like_N"/>
</dbReference>
<dbReference type="OrthoDB" id="29308at2759"/>
<organism evidence="6 7">
    <name type="scientific">Cryptotermes secundus</name>
    <dbReference type="NCBI Taxonomy" id="105785"/>
    <lineage>
        <taxon>Eukaryota</taxon>
        <taxon>Metazoa</taxon>
        <taxon>Ecdysozoa</taxon>
        <taxon>Arthropoda</taxon>
        <taxon>Hexapoda</taxon>
        <taxon>Insecta</taxon>
        <taxon>Pterygota</taxon>
        <taxon>Neoptera</taxon>
        <taxon>Polyneoptera</taxon>
        <taxon>Dictyoptera</taxon>
        <taxon>Blattodea</taxon>
        <taxon>Blattoidea</taxon>
        <taxon>Termitoidae</taxon>
        <taxon>Kalotermitidae</taxon>
        <taxon>Cryptotermitinae</taxon>
        <taxon>Cryptotermes</taxon>
    </lineage>
</organism>
<comment type="caution">
    <text evidence="6">The sequence shown here is derived from an EMBL/GenBank/DDBJ whole genome shotgun (WGS) entry which is preliminary data.</text>
</comment>
<dbReference type="GO" id="GO:0030117">
    <property type="term" value="C:membrane coat"/>
    <property type="evidence" value="ECO:0007669"/>
    <property type="project" value="InterPro"/>
</dbReference>
<evidence type="ECO:0000256" key="3">
    <source>
        <dbReference type="ARBA" id="ARBA00022927"/>
    </source>
</evidence>
<evidence type="ECO:0000256" key="1">
    <source>
        <dbReference type="ARBA" id="ARBA00004308"/>
    </source>
</evidence>
<feature type="domain" description="Clathrin/coatomer adaptor adaptin-like N-terminal" evidence="5">
    <location>
        <begin position="57"/>
        <end position="179"/>
    </location>
</feature>
<evidence type="ECO:0000256" key="4">
    <source>
        <dbReference type="ARBA" id="ARBA00023136"/>
    </source>
</evidence>
<evidence type="ECO:0000313" key="6">
    <source>
        <dbReference type="EMBL" id="PNF30422.1"/>
    </source>
</evidence>
<reference evidence="6 7" key="1">
    <citation type="submission" date="2017-12" db="EMBL/GenBank/DDBJ databases">
        <title>Hemimetabolous genomes reveal molecular basis of termite eusociality.</title>
        <authorList>
            <person name="Harrison M.C."/>
            <person name="Jongepier E."/>
            <person name="Robertson H.M."/>
            <person name="Arning N."/>
            <person name="Bitard-Feildel T."/>
            <person name="Chao H."/>
            <person name="Childers C.P."/>
            <person name="Dinh H."/>
            <person name="Doddapaneni H."/>
            <person name="Dugan S."/>
            <person name="Gowin J."/>
            <person name="Greiner C."/>
            <person name="Han Y."/>
            <person name="Hu H."/>
            <person name="Hughes D.S.T."/>
            <person name="Huylmans A.-K."/>
            <person name="Kemena C."/>
            <person name="Kremer L.P.M."/>
            <person name="Lee S.L."/>
            <person name="Lopez-Ezquerra A."/>
            <person name="Mallet L."/>
            <person name="Monroy-Kuhn J.M."/>
            <person name="Moser A."/>
            <person name="Murali S.C."/>
            <person name="Muzny D.M."/>
            <person name="Otani S."/>
            <person name="Piulachs M.-D."/>
            <person name="Poelchau M."/>
            <person name="Qu J."/>
            <person name="Schaub F."/>
            <person name="Wada-Katsumata A."/>
            <person name="Worley K.C."/>
            <person name="Xie Q."/>
            <person name="Ylla G."/>
            <person name="Poulsen M."/>
            <person name="Gibbs R.A."/>
            <person name="Schal C."/>
            <person name="Richards S."/>
            <person name="Belles X."/>
            <person name="Korb J."/>
            <person name="Bornberg-Bauer E."/>
        </authorList>
    </citation>
    <scope>NUCLEOTIDE SEQUENCE [LARGE SCALE GENOMIC DNA]</scope>
    <source>
        <tissue evidence="6">Whole body</tissue>
    </source>
</reference>
<name>A0A2J7QPA8_9NEOP</name>
<dbReference type="InterPro" id="IPR016024">
    <property type="entry name" value="ARM-type_fold"/>
</dbReference>
<feature type="domain" description="Clathrin/coatomer adaptor adaptin-like N-terminal" evidence="5">
    <location>
        <begin position="184"/>
        <end position="419"/>
    </location>
</feature>
<dbReference type="AlphaFoldDB" id="A0A2J7QPA8"/>
<dbReference type="InterPro" id="IPR050840">
    <property type="entry name" value="Adaptor_Complx_Large_Subunit"/>
</dbReference>
<dbReference type="GO" id="GO:0006886">
    <property type="term" value="P:intracellular protein transport"/>
    <property type="evidence" value="ECO:0007669"/>
    <property type="project" value="InterPro"/>
</dbReference>
<keyword evidence="7" id="KW-1185">Reference proteome</keyword>
<dbReference type="Proteomes" id="UP000235965">
    <property type="component" value="Unassembled WGS sequence"/>
</dbReference>
<evidence type="ECO:0000259" key="5">
    <source>
        <dbReference type="Pfam" id="PF01602"/>
    </source>
</evidence>
<dbReference type="PANTHER" id="PTHR22780">
    <property type="entry name" value="ADAPTIN, ALPHA/GAMMA/EPSILON"/>
    <property type="match status" value="1"/>
</dbReference>